<evidence type="ECO:0000313" key="1">
    <source>
        <dbReference type="EMBL" id="CAL0304452.1"/>
    </source>
</evidence>
<sequence length="205" mass="23085">MTLPLGSVEHMLKGNSSLGSIDNLYRSLVDLDTHKYLKFPSIKDKLDKTDFTKQFEFQKKQWPIDEVPISFYSCYTEYDDPSHIPSSPPSFYNFGGFCCNSLLQYSYFYSNSPSTYQKCSVKGFVKSSSLYMVTDDLVVTQTSSMSIASFLAMSNISPSDLEERAISIGRNECLNLLKSSLISSSALSDGLRQFINPIKKEKISN</sequence>
<dbReference type="EMBL" id="CAXHTB010000004">
    <property type="protein sequence ID" value="CAL0304452.1"/>
    <property type="molecule type" value="Genomic_DNA"/>
</dbReference>
<dbReference type="Pfam" id="PF05056">
    <property type="entry name" value="DUF674"/>
    <property type="match status" value="1"/>
</dbReference>
<comment type="caution">
    <text evidence="1">The sequence shown here is derived from an EMBL/GenBank/DDBJ whole genome shotgun (WGS) entry which is preliminary data.</text>
</comment>
<reference evidence="1 2" key="1">
    <citation type="submission" date="2024-03" db="EMBL/GenBank/DDBJ databases">
        <authorList>
            <person name="Martinez-Hernandez J."/>
        </authorList>
    </citation>
    <scope>NUCLEOTIDE SEQUENCE [LARGE SCALE GENOMIC DNA]</scope>
</reference>
<proteinExistence type="predicted"/>
<dbReference type="PANTHER" id="PTHR33103:SF27">
    <property type="entry name" value="OS04G0594700 PROTEIN"/>
    <property type="match status" value="1"/>
</dbReference>
<organism evidence="1 2">
    <name type="scientific">Lupinus luteus</name>
    <name type="common">European yellow lupine</name>
    <dbReference type="NCBI Taxonomy" id="3873"/>
    <lineage>
        <taxon>Eukaryota</taxon>
        <taxon>Viridiplantae</taxon>
        <taxon>Streptophyta</taxon>
        <taxon>Embryophyta</taxon>
        <taxon>Tracheophyta</taxon>
        <taxon>Spermatophyta</taxon>
        <taxon>Magnoliopsida</taxon>
        <taxon>eudicotyledons</taxon>
        <taxon>Gunneridae</taxon>
        <taxon>Pentapetalae</taxon>
        <taxon>rosids</taxon>
        <taxon>fabids</taxon>
        <taxon>Fabales</taxon>
        <taxon>Fabaceae</taxon>
        <taxon>Papilionoideae</taxon>
        <taxon>50 kb inversion clade</taxon>
        <taxon>genistoids sensu lato</taxon>
        <taxon>core genistoids</taxon>
        <taxon>Genisteae</taxon>
        <taxon>Lupinus</taxon>
    </lineage>
</organism>
<evidence type="ECO:0000313" key="2">
    <source>
        <dbReference type="Proteomes" id="UP001497480"/>
    </source>
</evidence>
<keyword evidence="2" id="KW-1185">Reference proteome</keyword>
<dbReference type="PANTHER" id="PTHR33103">
    <property type="entry name" value="OS01G0153900 PROTEIN"/>
    <property type="match status" value="1"/>
</dbReference>
<name>A0AAV1W6H5_LUPLU</name>
<dbReference type="AlphaFoldDB" id="A0AAV1W6H5"/>
<accession>A0AAV1W6H5</accession>
<dbReference type="Proteomes" id="UP001497480">
    <property type="component" value="Unassembled WGS sequence"/>
</dbReference>
<gene>
    <name evidence="1" type="ORF">LLUT_LOCUS5512</name>
</gene>
<dbReference type="InterPro" id="IPR007750">
    <property type="entry name" value="DUF674"/>
</dbReference>
<protein>
    <submittedName>
        <fullName evidence="1">Uncharacterized protein</fullName>
    </submittedName>
</protein>